<dbReference type="PANTHER" id="PTHR24123">
    <property type="entry name" value="ANKYRIN REPEAT-CONTAINING"/>
    <property type="match status" value="1"/>
</dbReference>
<dbReference type="Pfam" id="PF13857">
    <property type="entry name" value="Ank_5"/>
    <property type="match status" value="2"/>
</dbReference>
<dbReference type="PRINTS" id="PR01415">
    <property type="entry name" value="ANKYRIN"/>
</dbReference>
<feature type="repeat" description="ANK" evidence="3">
    <location>
        <begin position="645"/>
        <end position="677"/>
    </location>
</feature>
<dbReference type="OrthoDB" id="6593077at2759"/>
<sequence>MAQDNQNCLKKLNEKIDRNMDERSHEFLRKLNLFIKDYQGQLPNLRDIFRPAAIDWLVEESVYNHKDDEPNPIIDLVINTGYKDEPDYNQDGKPLLRRTTPIHRAAKRKYFFCRNTIRDLFRIYDKFDVNYTDDDGYTHFHIACEYGFAEIVAKFLDHGVDPNCLEPKTGDSPLHLALNHLHKEVAKLLLRSGANPNLANKEGLTPLHIICKDSFNIEVMAEIFLEINNDKSQTLQINARDNKGNTPLHSAMRNSNEKMIELLLRNDADPNIVDVEGSTPLHITCSGCYDDHKSMEIFFKTNKVNRMVQVDAQDNLGRTPLQLAVANFLPNVINILLDNGADLSNFVFPTSFGLTNWGQSNDFELKLSLASGALFVVELLEKRGYELARKDALVIMKFFAEHGLFMKSTDLNYNWLDDGEFVVEAINIMINESDDDDEELAVEAKKKVIKPSLSLFDLIQLRPEKAAKLLTYEDYFEFTNSYKLDDLSEEGPTTEACARCLCERVSRGFFRRWALDPLLELTKYQLPILCCDMIIEQLMNEDITCEFGCFDVVKKFLELGHDPNLLVTNTGNSPLRLALRFGNYELAELLLRRGADLNLANNKGETPLHCTYVTINDEDDNNLAEMLFKIIEVNQPIQVDARDKLGNTPLHIALDYGCRKVASSLLRRGANPNATNAEGLTPLHVICKRDVIDDDFDECHDLLEKFFEINDELNQQVQVDAKDNLGQTPLQLAVTNFKPAFIDVLLDRAIEWLLTESIKLSGNDPATLVNFLINTDYKDEPELDELGKPRLHRTTPVHHAMKKYKRQIVPDLFRIYDEFDVNYTDDDGYTHFHIACESGCFDVVNKFLELGQDPNCLVPETGDSPLHLALANHRKDVAKLLLRNDANLILANKDGSTPLHLICNIHIDEDLTDKFFEICSDRRQPVEIDARDNEGNTPLNLALRYNRKKAVETLLRNGTDPNLANEKGEIPLHIMTYGWTEANVVRSFLDISDALNRPVQIDARDNEGNTPLHLALAMECVGKQFIELLLRRGADPNSTNEDGSTPLHSFCEREYDDDLVETFFNINDELNQTVQIDARDKLGRSPLQLAVTNLWPEVVEFLLNRGADLSFFVFPTENQFSNKFEESSYYEHDYGKLRLAFSLLLIVEHLEKRGYDMNRSDALKIVELFIKYKLFEKPDDLDRRWYFDKEFVIEAKKIIVNKSDEDNEKFVVEEKKKVIKPSLSLYDLIPLRPKQAAKVLAYSDYLELLYPNAKWALPVGPREACHRHLCEKLSREFFRRWALDHFMKLTRYRLPILCCEMIIEDLMNEDLCHICLAATDQGFCCHATQP</sequence>
<dbReference type="InterPro" id="IPR002110">
    <property type="entry name" value="Ankyrin_rpt"/>
</dbReference>
<dbReference type="PROSITE" id="PS50297">
    <property type="entry name" value="ANK_REP_REGION"/>
    <property type="match status" value="11"/>
</dbReference>
<dbReference type="SMART" id="SM00248">
    <property type="entry name" value="ANK"/>
    <property type="match status" value="20"/>
</dbReference>
<dbReference type="Gene3D" id="1.25.40.20">
    <property type="entry name" value="Ankyrin repeat-containing domain"/>
    <property type="match status" value="6"/>
</dbReference>
<organism evidence="4 5">
    <name type="scientific">Trichogramma brassicae</name>
    <dbReference type="NCBI Taxonomy" id="86971"/>
    <lineage>
        <taxon>Eukaryota</taxon>
        <taxon>Metazoa</taxon>
        <taxon>Ecdysozoa</taxon>
        <taxon>Arthropoda</taxon>
        <taxon>Hexapoda</taxon>
        <taxon>Insecta</taxon>
        <taxon>Pterygota</taxon>
        <taxon>Neoptera</taxon>
        <taxon>Endopterygota</taxon>
        <taxon>Hymenoptera</taxon>
        <taxon>Apocrita</taxon>
        <taxon>Proctotrupomorpha</taxon>
        <taxon>Chalcidoidea</taxon>
        <taxon>Trichogrammatidae</taxon>
        <taxon>Trichogramma</taxon>
    </lineage>
</organism>
<name>A0A6H5IUI4_9HYME</name>
<feature type="repeat" description="ANK" evidence="3">
    <location>
        <begin position="570"/>
        <end position="602"/>
    </location>
</feature>
<feature type="repeat" description="ANK" evidence="3">
    <location>
        <begin position="316"/>
        <end position="344"/>
    </location>
</feature>
<accession>A0A6H5IUI4</accession>
<gene>
    <name evidence="4" type="ORF">TBRA_LOCUS13651</name>
</gene>
<dbReference type="SUPFAM" id="SSF48403">
    <property type="entry name" value="Ankyrin repeat"/>
    <property type="match status" value="3"/>
</dbReference>
<evidence type="ECO:0000313" key="5">
    <source>
        <dbReference type="Proteomes" id="UP000479190"/>
    </source>
</evidence>
<dbReference type="InterPro" id="IPR051165">
    <property type="entry name" value="Multifunctional_ANK_Repeat"/>
</dbReference>
<dbReference type="PROSITE" id="PS50088">
    <property type="entry name" value="ANK_REPEAT"/>
    <property type="match status" value="11"/>
</dbReference>
<feature type="repeat" description="ANK" evidence="3">
    <location>
        <begin position="1082"/>
        <end position="1110"/>
    </location>
</feature>
<feature type="repeat" description="ANK" evidence="3">
    <location>
        <begin position="169"/>
        <end position="201"/>
    </location>
</feature>
<keyword evidence="1" id="KW-0677">Repeat</keyword>
<dbReference type="Pfam" id="PF12796">
    <property type="entry name" value="Ank_2"/>
    <property type="match status" value="5"/>
</dbReference>
<protein>
    <submittedName>
        <fullName evidence="4">Uncharacterized protein</fullName>
    </submittedName>
</protein>
<feature type="repeat" description="ANK" evidence="3">
    <location>
        <begin position="135"/>
        <end position="167"/>
    </location>
</feature>
<feature type="repeat" description="ANK" evidence="3">
    <location>
        <begin position="827"/>
        <end position="855"/>
    </location>
</feature>
<evidence type="ECO:0000256" key="3">
    <source>
        <dbReference type="PROSITE-ProRule" id="PRU00023"/>
    </source>
</evidence>
<evidence type="ECO:0000256" key="1">
    <source>
        <dbReference type="ARBA" id="ARBA00022737"/>
    </source>
</evidence>
<evidence type="ECO:0000256" key="2">
    <source>
        <dbReference type="ARBA" id="ARBA00023043"/>
    </source>
</evidence>
<keyword evidence="5" id="KW-1185">Reference proteome</keyword>
<dbReference type="Proteomes" id="UP000479190">
    <property type="component" value="Unassembled WGS sequence"/>
</dbReference>
<dbReference type="PANTHER" id="PTHR24123:SF33">
    <property type="entry name" value="PROTEIN HOS4"/>
    <property type="match status" value="1"/>
</dbReference>
<feature type="repeat" description="ANK" evidence="3">
    <location>
        <begin position="243"/>
        <end position="275"/>
    </location>
</feature>
<feature type="repeat" description="ANK" evidence="3">
    <location>
        <begin position="861"/>
        <end position="893"/>
    </location>
</feature>
<proteinExistence type="predicted"/>
<dbReference type="EMBL" id="CADCXV010001147">
    <property type="protein sequence ID" value="CAB0042008.1"/>
    <property type="molecule type" value="Genomic_DNA"/>
</dbReference>
<feature type="repeat" description="ANK" evidence="3">
    <location>
        <begin position="934"/>
        <end position="966"/>
    </location>
</feature>
<feature type="repeat" description="ANK" evidence="3">
    <location>
        <begin position="1007"/>
        <end position="1041"/>
    </location>
</feature>
<evidence type="ECO:0000313" key="4">
    <source>
        <dbReference type="EMBL" id="CAB0042008.1"/>
    </source>
</evidence>
<reference evidence="4 5" key="1">
    <citation type="submission" date="2020-02" db="EMBL/GenBank/DDBJ databases">
        <authorList>
            <person name="Ferguson B K."/>
        </authorList>
    </citation>
    <scope>NUCLEOTIDE SEQUENCE [LARGE SCALE GENOMIC DNA]</scope>
</reference>
<keyword evidence="2 3" id="KW-0040">ANK repeat</keyword>
<dbReference type="InterPro" id="IPR036770">
    <property type="entry name" value="Ankyrin_rpt-contain_sf"/>
</dbReference>